<evidence type="ECO:0000256" key="1">
    <source>
        <dbReference type="SAM" id="MobiDB-lite"/>
    </source>
</evidence>
<sequence>MVAYQRFVALSQSLDNEHRSQAAYIVAAAYASHDGPDDERAALYAAIIGFLQDTSLKVRAALAYGLLHAQNAPRTVMLALAADKPVIARAVVQYCPVLLDIDLIAALKNSESAMIMAIAGRQTLSPRLVAALVALERADITELVLQRFDLTISDDMLAKIASKHAENEKIRAALLARPELSAFVRLQLMEIVKHNLLVAETIKGKIAPKRLERLLRDAFDDAMTDMGEEEEMAHRSGYAESLCAGQKVNTRILLNALINGRVMFFARCVSLLAQMPSTKVFGLLERGGEATLKAMLARSGMARPLCDLVTRLVIYARNCDLTTDAAARHLIVSALVQDLIVKHDGQIPDDLEEAFYYLDEQNIALARHAARASTPDFARQQPNGDYLALQVEPEQLEPPRQAA</sequence>
<protein>
    <recommendedName>
        <fullName evidence="3">DUF2336 domain-containing protein</fullName>
    </recommendedName>
</protein>
<dbReference type="EMBL" id="UOEO01000017">
    <property type="protein sequence ID" value="VAW14744.1"/>
    <property type="molecule type" value="Genomic_DNA"/>
</dbReference>
<dbReference type="InterPro" id="IPR019285">
    <property type="entry name" value="DUF2336"/>
</dbReference>
<organism evidence="2">
    <name type="scientific">hydrothermal vent metagenome</name>
    <dbReference type="NCBI Taxonomy" id="652676"/>
    <lineage>
        <taxon>unclassified sequences</taxon>
        <taxon>metagenomes</taxon>
        <taxon>ecological metagenomes</taxon>
    </lineage>
</organism>
<feature type="region of interest" description="Disordered" evidence="1">
    <location>
        <begin position="375"/>
        <end position="403"/>
    </location>
</feature>
<reference evidence="2" key="1">
    <citation type="submission" date="2018-06" db="EMBL/GenBank/DDBJ databases">
        <authorList>
            <person name="Zhirakovskaya E."/>
        </authorList>
    </citation>
    <scope>NUCLEOTIDE SEQUENCE</scope>
</reference>
<dbReference type="Pfam" id="PF10098">
    <property type="entry name" value="DUF2336"/>
    <property type="match status" value="1"/>
</dbReference>
<proteinExistence type="predicted"/>
<accession>A0A3B0U1S5</accession>
<dbReference type="AlphaFoldDB" id="A0A3B0U1S5"/>
<evidence type="ECO:0000313" key="2">
    <source>
        <dbReference type="EMBL" id="VAW14744.1"/>
    </source>
</evidence>
<evidence type="ECO:0008006" key="3">
    <source>
        <dbReference type="Google" id="ProtNLM"/>
    </source>
</evidence>
<gene>
    <name evidence="2" type="ORF">MNBD_ALPHA12-841</name>
</gene>
<name>A0A3B0U1S5_9ZZZZ</name>